<feature type="compositionally biased region" description="Basic and acidic residues" evidence="1">
    <location>
        <begin position="1"/>
        <end position="21"/>
    </location>
</feature>
<gene>
    <name evidence="2" type="ORF">HAX54_033171</name>
</gene>
<evidence type="ECO:0000313" key="3">
    <source>
        <dbReference type="Proteomes" id="UP000823775"/>
    </source>
</evidence>
<accession>A0ABS8SDZ3</accession>
<keyword evidence="3" id="KW-1185">Reference proteome</keyword>
<feature type="non-terminal residue" evidence="2">
    <location>
        <position position="1"/>
    </location>
</feature>
<protein>
    <submittedName>
        <fullName evidence="2">Uncharacterized protein</fullName>
    </submittedName>
</protein>
<name>A0ABS8SDZ3_DATST</name>
<dbReference type="EMBL" id="JACEIK010000424">
    <property type="protein sequence ID" value="MCD7456789.1"/>
    <property type="molecule type" value="Genomic_DNA"/>
</dbReference>
<evidence type="ECO:0000313" key="2">
    <source>
        <dbReference type="EMBL" id="MCD7456789.1"/>
    </source>
</evidence>
<proteinExistence type="predicted"/>
<comment type="caution">
    <text evidence="2">The sequence shown here is derived from an EMBL/GenBank/DDBJ whole genome shotgun (WGS) entry which is preliminary data.</text>
</comment>
<feature type="region of interest" description="Disordered" evidence="1">
    <location>
        <begin position="1"/>
        <end position="24"/>
    </location>
</feature>
<dbReference type="Proteomes" id="UP000823775">
    <property type="component" value="Unassembled WGS sequence"/>
</dbReference>
<sequence>SHGSQDQRIRKKGPSENESKENSWYPMKTRYNARYVEFREFGTIAMKGCKDSS</sequence>
<reference evidence="2 3" key="1">
    <citation type="journal article" date="2021" name="BMC Genomics">
        <title>Datura genome reveals duplications of psychoactive alkaloid biosynthetic genes and high mutation rate following tissue culture.</title>
        <authorList>
            <person name="Rajewski A."/>
            <person name="Carter-House D."/>
            <person name="Stajich J."/>
            <person name="Litt A."/>
        </authorList>
    </citation>
    <scope>NUCLEOTIDE SEQUENCE [LARGE SCALE GENOMIC DNA]</scope>
    <source>
        <strain evidence="2">AR-01</strain>
    </source>
</reference>
<organism evidence="2 3">
    <name type="scientific">Datura stramonium</name>
    <name type="common">Jimsonweed</name>
    <name type="synonym">Common thornapple</name>
    <dbReference type="NCBI Taxonomy" id="4076"/>
    <lineage>
        <taxon>Eukaryota</taxon>
        <taxon>Viridiplantae</taxon>
        <taxon>Streptophyta</taxon>
        <taxon>Embryophyta</taxon>
        <taxon>Tracheophyta</taxon>
        <taxon>Spermatophyta</taxon>
        <taxon>Magnoliopsida</taxon>
        <taxon>eudicotyledons</taxon>
        <taxon>Gunneridae</taxon>
        <taxon>Pentapetalae</taxon>
        <taxon>asterids</taxon>
        <taxon>lamiids</taxon>
        <taxon>Solanales</taxon>
        <taxon>Solanaceae</taxon>
        <taxon>Solanoideae</taxon>
        <taxon>Datureae</taxon>
        <taxon>Datura</taxon>
    </lineage>
</organism>
<evidence type="ECO:0000256" key="1">
    <source>
        <dbReference type="SAM" id="MobiDB-lite"/>
    </source>
</evidence>